<organism evidence="2 3">
    <name type="scientific">Mycolicibacillus trivialis</name>
    <dbReference type="NCBI Taxonomy" id="1798"/>
    <lineage>
        <taxon>Bacteria</taxon>
        <taxon>Bacillati</taxon>
        <taxon>Actinomycetota</taxon>
        <taxon>Actinomycetes</taxon>
        <taxon>Mycobacteriales</taxon>
        <taxon>Mycobacteriaceae</taxon>
        <taxon>Mycolicibacillus</taxon>
    </lineage>
</organism>
<dbReference type="STRING" id="1798.AWC30_01225"/>
<evidence type="ECO:0000313" key="3">
    <source>
        <dbReference type="Proteomes" id="UP000193090"/>
    </source>
</evidence>
<reference evidence="2 3" key="1">
    <citation type="submission" date="2016-01" db="EMBL/GenBank/DDBJ databases">
        <title>The new phylogeny of the genus Mycobacterium.</title>
        <authorList>
            <person name="Tarcisio F."/>
            <person name="Conor M."/>
            <person name="Antonella G."/>
            <person name="Elisabetta G."/>
            <person name="Giulia F.S."/>
            <person name="Sara T."/>
            <person name="Anna F."/>
            <person name="Clotilde B."/>
            <person name="Roberto B."/>
            <person name="Veronica D.S."/>
            <person name="Fabio R."/>
            <person name="Monica P."/>
            <person name="Olivier J."/>
            <person name="Enrico T."/>
            <person name="Nicola S."/>
        </authorList>
    </citation>
    <scope>NUCLEOTIDE SEQUENCE [LARGE SCALE GENOMIC DNA]</scope>
    <source>
        <strain evidence="2 3">DSM 44153</strain>
    </source>
</reference>
<feature type="compositionally biased region" description="Pro residues" evidence="1">
    <location>
        <begin position="250"/>
        <end position="275"/>
    </location>
</feature>
<name>A0A1X2EE48_9MYCO</name>
<keyword evidence="3" id="KW-1185">Reference proteome</keyword>
<feature type="compositionally biased region" description="Basic and acidic residues" evidence="1">
    <location>
        <begin position="78"/>
        <end position="94"/>
    </location>
</feature>
<feature type="compositionally biased region" description="Low complexity" evidence="1">
    <location>
        <begin position="353"/>
        <end position="369"/>
    </location>
</feature>
<evidence type="ECO:0000256" key="1">
    <source>
        <dbReference type="SAM" id="MobiDB-lite"/>
    </source>
</evidence>
<dbReference type="RefSeq" id="WP_109562120.1">
    <property type="nucleotide sequence ID" value="NZ_JACKSN010000095.1"/>
</dbReference>
<feature type="compositionally biased region" description="Low complexity" evidence="1">
    <location>
        <begin position="276"/>
        <end position="300"/>
    </location>
</feature>
<protein>
    <recommendedName>
        <fullName evidence="4">DUF4226 domain-containing protein</fullName>
    </recommendedName>
</protein>
<evidence type="ECO:0000313" key="2">
    <source>
        <dbReference type="EMBL" id="ORW98828.1"/>
    </source>
</evidence>
<dbReference type="AlphaFoldDB" id="A0A1X2EE48"/>
<gene>
    <name evidence="2" type="ORF">AWC30_01225</name>
</gene>
<feature type="compositionally biased region" description="Acidic residues" evidence="1">
    <location>
        <begin position="227"/>
        <end position="244"/>
    </location>
</feature>
<comment type="caution">
    <text evidence="2">The sequence shown here is derived from an EMBL/GenBank/DDBJ whole genome shotgun (WGS) entry which is preliminary data.</text>
</comment>
<accession>A0A1X2EE48</accession>
<dbReference type="Pfam" id="PF10774">
    <property type="entry name" value="DUF4226"/>
    <property type="match status" value="1"/>
</dbReference>
<dbReference type="Proteomes" id="UP000193090">
    <property type="component" value="Unassembled WGS sequence"/>
</dbReference>
<feature type="region of interest" description="Disordered" evidence="1">
    <location>
        <begin position="193"/>
        <end position="369"/>
    </location>
</feature>
<feature type="compositionally biased region" description="Pro residues" evidence="1">
    <location>
        <begin position="462"/>
        <end position="481"/>
    </location>
</feature>
<dbReference type="OrthoDB" id="4761006at2"/>
<feature type="region of interest" description="Disordered" evidence="1">
    <location>
        <begin position="62"/>
        <end position="94"/>
    </location>
</feature>
<sequence>MATVEQVLAAMEHVRSCTGDAMAGLTPADLVDLSLAMPGGGIPEHLDVLLAKIHRAFPTLFDPRTGTPVTPRTPSPADPRRQEGATVDTGREHEDGLARQATAAARLDLLVIAAVRGAHRKAEGSAGALEALQREIDDAVRGRTDLDTPAGARDFQRFLIGKLGEIEAVLRQADLDEASYRALMTAWKSLYATGRDPGEPAPGDDRPATPAGSEPAPAESGVVAPDGLEDLDFPDVLDDPDGPDDYAAPTPGPPAPVAPPPPPAPAQHAPAPPLAAAPSGFGTPLGAGLPLGDLLSGAGAQDTPRRTAGDADVDDAFPLEDDLEDDLDEARDGPDDDRPDEERPDDAQDDAADTPAAGGPTTVTLPTGDTVTAASPQLAAVITEAAAGTPIPDAFAHQGITLPPTGTAVPDPLDPARLAPGDVGMFTDRYALSLGNAKAIVNGQIQQSTSVAGPSFLGWEHPPGPGVTPTVPPPADAPTPTRPATTGG</sequence>
<dbReference type="InterPro" id="IPR019710">
    <property type="entry name" value="DUF4226"/>
</dbReference>
<feature type="compositionally biased region" description="Acidic residues" evidence="1">
    <location>
        <begin position="311"/>
        <end position="352"/>
    </location>
</feature>
<proteinExistence type="predicted"/>
<dbReference type="EMBL" id="LQPZ01000056">
    <property type="protein sequence ID" value="ORW98828.1"/>
    <property type="molecule type" value="Genomic_DNA"/>
</dbReference>
<feature type="region of interest" description="Disordered" evidence="1">
    <location>
        <begin position="453"/>
        <end position="488"/>
    </location>
</feature>
<evidence type="ECO:0008006" key="4">
    <source>
        <dbReference type="Google" id="ProtNLM"/>
    </source>
</evidence>